<dbReference type="SUPFAM" id="SSF103481">
    <property type="entry name" value="Multidrug resistance efflux transporter EmrE"/>
    <property type="match status" value="2"/>
</dbReference>
<proteinExistence type="inferred from homology"/>
<keyword evidence="11" id="KW-1185">Reference proteome</keyword>
<dbReference type="Pfam" id="PF00892">
    <property type="entry name" value="EamA"/>
    <property type="match status" value="2"/>
</dbReference>
<organism evidence="10 11">
    <name type="scientific">Paenibacillus forsythiae</name>
    <dbReference type="NCBI Taxonomy" id="365616"/>
    <lineage>
        <taxon>Bacteria</taxon>
        <taxon>Bacillati</taxon>
        <taxon>Bacillota</taxon>
        <taxon>Bacilli</taxon>
        <taxon>Bacillales</taxon>
        <taxon>Paenibacillaceae</taxon>
        <taxon>Paenibacillus</taxon>
    </lineage>
</organism>
<comment type="similarity">
    <text evidence="2">Belongs to the EamA transporter family.</text>
</comment>
<dbReference type="PANTHER" id="PTHR42920:SF5">
    <property type="entry name" value="EAMA DOMAIN-CONTAINING PROTEIN"/>
    <property type="match status" value="1"/>
</dbReference>
<feature type="domain" description="EamA" evidence="9">
    <location>
        <begin position="145"/>
        <end position="278"/>
    </location>
</feature>
<comment type="subcellular location">
    <subcellularLocation>
        <location evidence="1">Cell membrane</location>
        <topology evidence="1">Multi-pass membrane protein</topology>
    </subcellularLocation>
</comment>
<evidence type="ECO:0000256" key="8">
    <source>
        <dbReference type="SAM" id="Phobius"/>
    </source>
</evidence>
<accession>A0ABU3H3D7</accession>
<dbReference type="PANTHER" id="PTHR42920">
    <property type="entry name" value="OS03G0707200 PROTEIN-RELATED"/>
    <property type="match status" value="1"/>
</dbReference>
<keyword evidence="4 8" id="KW-0812">Transmembrane</keyword>
<reference evidence="10 11" key="1">
    <citation type="submission" date="2023-07" db="EMBL/GenBank/DDBJ databases">
        <title>Genomic Encyclopedia of Type Strains, Phase IV (KMG-IV): sequencing the most valuable type-strain genomes for metagenomic binning, comparative biology and taxonomic classification.</title>
        <authorList>
            <person name="Goeker M."/>
        </authorList>
    </citation>
    <scope>NUCLEOTIDE SEQUENCE [LARGE SCALE GENOMIC DNA]</scope>
    <source>
        <strain evidence="10 11">T98</strain>
    </source>
</reference>
<evidence type="ECO:0000313" key="11">
    <source>
        <dbReference type="Proteomes" id="UP001248709"/>
    </source>
</evidence>
<feature type="compositionally biased region" description="Basic and acidic residues" evidence="7">
    <location>
        <begin position="290"/>
        <end position="299"/>
    </location>
</feature>
<feature type="transmembrane region" description="Helical" evidence="8">
    <location>
        <begin position="148"/>
        <end position="167"/>
    </location>
</feature>
<evidence type="ECO:0000259" key="9">
    <source>
        <dbReference type="Pfam" id="PF00892"/>
    </source>
</evidence>
<feature type="transmembrane region" description="Helical" evidence="8">
    <location>
        <begin position="174"/>
        <end position="195"/>
    </location>
</feature>
<dbReference type="Proteomes" id="UP001248709">
    <property type="component" value="Unassembled WGS sequence"/>
</dbReference>
<feature type="transmembrane region" description="Helical" evidence="8">
    <location>
        <begin position="92"/>
        <end position="113"/>
    </location>
</feature>
<dbReference type="InterPro" id="IPR037185">
    <property type="entry name" value="EmrE-like"/>
</dbReference>
<evidence type="ECO:0000256" key="2">
    <source>
        <dbReference type="ARBA" id="ARBA00007362"/>
    </source>
</evidence>
<dbReference type="RefSeq" id="WP_025697639.1">
    <property type="nucleotide sequence ID" value="NZ_JAUSUY010000003.1"/>
</dbReference>
<evidence type="ECO:0000313" key="10">
    <source>
        <dbReference type="EMBL" id="MDT3425332.1"/>
    </source>
</evidence>
<keyword evidence="5 8" id="KW-1133">Transmembrane helix</keyword>
<dbReference type="InterPro" id="IPR000620">
    <property type="entry name" value="EamA_dom"/>
</dbReference>
<protein>
    <submittedName>
        <fullName evidence="10">Drug/metabolite transporter (DMT)-like permease</fullName>
    </submittedName>
</protein>
<feature type="transmembrane region" description="Helical" evidence="8">
    <location>
        <begin position="261"/>
        <end position="278"/>
    </location>
</feature>
<feature type="region of interest" description="Disordered" evidence="7">
    <location>
        <begin position="290"/>
        <end position="315"/>
    </location>
</feature>
<dbReference type="InterPro" id="IPR051258">
    <property type="entry name" value="Diverse_Substrate_Transporter"/>
</dbReference>
<keyword evidence="3" id="KW-1003">Cell membrane</keyword>
<gene>
    <name evidence="10" type="ORF">J2Z22_000848</name>
</gene>
<feature type="domain" description="EamA" evidence="9">
    <location>
        <begin position="5"/>
        <end position="136"/>
    </location>
</feature>
<sequence>MNSLKADLIMLFVTLCWGSSYLFMKMGLDSVQAFNLIALRFGLAFMLASIICARRLRQNMSLKLLLHSFTLGLLLLAVFLSIALGLKTTTTSNAGFLVSLTVVFVPLISAVIFRNKVRKRTGLSIIIAITGIAFLTLQLPLTMTRGDLLCIAAAFFYAIHIIVASFASRRFDTLSLGILQLGFTGLFGLILSILFETPTLPRTSAGWLAILMLSIFCSLGFVLQIMAQKYSSPARTGLIFSLEPVFAALFGFWFAQEILGVRGYIGALLVLLSIVLSLRQSEPIFQVSEGTKERNKERVMNASTSAPGSIPPAAR</sequence>
<evidence type="ECO:0000256" key="3">
    <source>
        <dbReference type="ARBA" id="ARBA00022475"/>
    </source>
</evidence>
<name>A0ABU3H3D7_9BACL</name>
<feature type="transmembrane region" description="Helical" evidence="8">
    <location>
        <begin position="64"/>
        <end position="86"/>
    </location>
</feature>
<evidence type="ECO:0000256" key="5">
    <source>
        <dbReference type="ARBA" id="ARBA00022989"/>
    </source>
</evidence>
<evidence type="ECO:0000256" key="4">
    <source>
        <dbReference type="ARBA" id="ARBA00022692"/>
    </source>
</evidence>
<feature type="transmembrane region" description="Helical" evidence="8">
    <location>
        <begin position="238"/>
        <end position="255"/>
    </location>
</feature>
<comment type="caution">
    <text evidence="10">The sequence shown here is derived from an EMBL/GenBank/DDBJ whole genome shotgun (WGS) entry which is preliminary data.</text>
</comment>
<keyword evidence="6 8" id="KW-0472">Membrane</keyword>
<feature type="transmembrane region" description="Helical" evidence="8">
    <location>
        <begin position="125"/>
        <end position="142"/>
    </location>
</feature>
<evidence type="ECO:0000256" key="1">
    <source>
        <dbReference type="ARBA" id="ARBA00004651"/>
    </source>
</evidence>
<feature type="transmembrane region" description="Helical" evidence="8">
    <location>
        <begin position="207"/>
        <end position="226"/>
    </location>
</feature>
<evidence type="ECO:0000256" key="6">
    <source>
        <dbReference type="ARBA" id="ARBA00023136"/>
    </source>
</evidence>
<evidence type="ECO:0000256" key="7">
    <source>
        <dbReference type="SAM" id="MobiDB-lite"/>
    </source>
</evidence>
<feature type="transmembrane region" description="Helical" evidence="8">
    <location>
        <begin position="30"/>
        <end position="52"/>
    </location>
</feature>
<dbReference type="EMBL" id="JAUSUY010000003">
    <property type="protein sequence ID" value="MDT3425332.1"/>
    <property type="molecule type" value="Genomic_DNA"/>
</dbReference>